<dbReference type="EMBL" id="JAGPXC010000008">
    <property type="protein sequence ID" value="KAH6647522.1"/>
    <property type="molecule type" value="Genomic_DNA"/>
</dbReference>
<comment type="caution">
    <text evidence="2">The sequence shown here is derived from an EMBL/GenBank/DDBJ whole genome shotgun (WGS) entry which is preliminary data.</text>
</comment>
<sequence>MSTLNETQTGEMPLAWPRHDATIDVHSQKQSLLFRLPPEIRRMVYSCALAEVEVPGGRFVKRIGDEDFEDTSLESSTNVRGHWALYDMDVPPWIRPGCTSRMTIPLDLLCTCKRICNETHRLLHRIKTHKFYVFHGPHRGSANEKSRDRALCFVPPTGANVVNLHVFAQSLSLEAGRHDCLRAEHLSSIASSLEDLTITIRPLYNRVSSQQMTHFNQSLSVTPYMPRTSMSDMTQTQMVTADSKDLESLTEGWPSIFSGFPNLRRFTMEFDHHEGRRASLESLALGARKWRFPMAGGMELVNKSPASISPWRGLRVHDYFICITCRNLRPHPQSSCVRCGWRIKGKGPRMFTYRVDWVARKKGV</sequence>
<organism evidence="2 3">
    <name type="scientific">Truncatella angustata</name>
    <dbReference type="NCBI Taxonomy" id="152316"/>
    <lineage>
        <taxon>Eukaryota</taxon>
        <taxon>Fungi</taxon>
        <taxon>Dikarya</taxon>
        <taxon>Ascomycota</taxon>
        <taxon>Pezizomycotina</taxon>
        <taxon>Sordariomycetes</taxon>
        <taxon>Xylariomycetidae</taxon>
        <taxon>Amphisphaeriales</taxon>
        <taxon>Sporocadaceae</taxon>
        <taxon>Truncatella</taxon>
    </lineage>
</organism>
<protein>
    <recommendedName>
        <fullName evidence="1">DUF7730 domain-containing protein</fullName>
    </recommendedName>
</protein>
<evidence type="ECO:0000259" key="1">
    <source>
        <dbReference type="Pfam" id="PF24864"/>
    </source>
</evidence>
<dbReference type="GeneID" id="70132545"/>
<feature type="domain" description="DUF7730" evidence="1">
    <location>
        <begin position="26"/>
        <end position="131"/>
    </location>
</feature>
<gene>
    <name evidence="2" type="ORF">BKA67DRAFT_577752</name>
</gene>
<keyword evidence="3" id="KW-1185">Reference proteome</keyword>
<proteinExistence type="predicted"/>
<accession>A0A9P8RPV5</accession>
<evidence type="ECO:0000313" key="2">
    <source>
        <dbReference type="EMBL" id="KAH6647522.1"/>
    </source>
</evidence>
<reference evidence="2" key="1">
    <citation type="journal article" date="2021" name="Nat. Commun.">
        <title>Genetic determinants of endophytism in the Arabidopsis root mycobiome.</title>
        <authorList>
            <person name="Mesny F."/>
            <person name="Miyauchi S."/>
            <person name="Thiergart T."/>
            <person name="Pickel B."/>
            <person name="Atanasova L."/>
            <person name="Karlsson M."/>
            <person name="Huettel B."/>
            <person name="Barry K.W."/>
            <person name="Haridas S."/>
            <person name="Chen C."/>
            <person name="Bauer D."/>
            <person name="Andreopoulos W."/>
            <person name="Pangilinan J."/>
            <person name="LaButti K."/>
            <person name="Riley R."/>
            <person name="Lipzen A."/>
            <person name="Clum A."/>
            <person name="Drula E."/>
            <person name="Henrissat B."/>
            <person name="Kohler A."/>
            <person name="Grigoriev I.V."/>
            <person name="Martin F.M."/>
            <person name="Hacquard S."/>
        </authorList>
    </citation>
    <scope>NUCLEOTIDE SEQUENCE</scope>
    <source>
        <strain evidence="2">MPI-SDFR-AT-0073</strain>
    </source>
</reference>
<dbReference type="PANTHER" id="PTHR38790">
    <property type="entry name" value="2EXR DOMAIN-CONTAINING PROTEIN-RELATED"/>
    <property type="match status" value="1"/>
</dbReference>
<evidence type="ECO:0000313" key="3">
    <source>
        <dbReference type="Proteomes" id="UP000758603"/>
    </source>
</evidence>
<dbReference type="AlphaFoldDB" id="A0A9P8RPV5"/>
<dbReference type="OrthoDB" id="288942at2759"/>
<dbReference type="InterPro" id="IPR056632">
    <property type="entry name" value="DUF7730"/>
</dbReference>
<dbReference type="Pfam" id="PF24864">
    <property type="entry name" value="DUF7730"/>
    <property type="match status" value="1"/>
</dbReference>
<dbReference type="Proteomes" id="UP000758603">
    <property type="component" value="Unassembled WGS sequence"/>
</dbReference>
<dbReference type="RefSeq" id="XP_045954034.1">
    <property type="nucleotide sequence ID" value="XM_046103653.1"/>
</dbReference>
<name>A0A9P8RPV5_9PEZI</name>